<dbReference type="AlphaFoldDB" id="A0A8C8XKX6"/>
<sequence length="154" mass="16497">FLDIREPWLTVSPENFSLPLVFDMEENQEECIFVGWLLSMPCPLPGFQPSPTLPQSLEGWFIATCQTHVTIVGLPVARQWLCDMIKEGTLGLLGGSVGSASDFGSGHDLTDCGFEPALGSGLTGCLEPGACFKFCVSCSLSPSPSHALSLKNKC</sequence>
<dbReference type="Ensembl" id="ENSPLOT00000023453.1">
    <property type="protein sequence ID" value="ENSPLOP00000021221.1"/>
    <property type="gene ID" value="ENSPLOG00000015538.1"/>
</dbReference>
<reference evidence="1" key="2">
    <citation type="submission" date="2025-08" db="UniProtKB">
        <authorList>
            <consortium name="Ensembl"/>
        </authorList>
    </citation>
    <scope>IDENTIFICATION</scope>
</reference>
<reference evidence="1" key="1">
    <citation type="journal article" date="2019" name="bioRxiv">
        <title>Long live the king: chromosome-level assembly of the lion (Panthera leo) using linked-read, Hi-C, and long read data.</title>
        <authorList>
            <person name="Armstrong E.E."/>
            <person name="Taylor R.W."/>
            <person name="Miller D.E."/>
            <person name="Kaelin C."/>
            <person name="Barsh G."/>
            <person name="Hadly E.A."/>
            <person name="Petrov D."/>
        </authorList>
    </citation>
    <scope>NUCLEOTIDE SEQUENCE [LARGE SCALE GENOMIC DNA]</scope>
</reference>
<evidence type="ECO:0000313" key="2">
    <source>
        <dbReference type="Proteomes" id="UP000694399"/>
    </source>
</evidence>
<name>A0A8C8XKX6_PANLE</name>
<dbReference type="PANTHER" id="PTHR31368">
    <property type="entry name" value="DEVELOPMENT PLURPOTENCY-ASSOCIATED PROTEIN 1/5 FAMILY MEMBER"/>
    <property type="match status" value="1"/>
</dbReference>
<keyword evidence="2" id="KW-1185">Reference proteome</keyword>
<organism evidence="1 2">
    <name type="scientific">Panthera leo</name>
    <name type="common">Lion</name>
    <dbReference type="NCBI Taxonomy" id="9689"/>
    <lineage>
        <taxon>Eukaryota</taxon>
        <taxon>Metazoa</taxon>
        <taxon>Chordata</taxon>
        <taxon>Craniata</taxon>
        <taxon>Vertebrata</taxon>
        <taxon>Euteleostomi</taxon>
        <taxon>Mammalia</taxon>
        <taxon>Eutheria</taxon>
        <taxon>Laurasiatheria</taxon>
        <taxon>Carnivora</taxon>
        <taxon>Feliformia</taxon>
        <taxon>Felidae</taxon>
        <taxon>Pantherinae</taxon>
        <taxon>Panthera</taxon>
    </lineage>
</organism>
<protein>
    <submittedName>
        <fullName evidence="1">Uncharacterized protein</fullName>
    </submittedName>
</protein>
<dbReference type="GO" id="GO:0003723">
    <property type="term" value="F:RNA binding"/>
    <property type="evidence" value="ECO:0007669"/>
    <property type="project" value="TreeGrafter"/>
</dbReference>
<dbReference type="GO" id="GO:0005737">
    <property type="term" value="C:cytoplasm"/>
    <property type="evidence" value="ECO:0007669"/>
    <property type="project" value="TreeGrafter"/>
</dbReference>
<accession>A0A8C8XKX6</accession>
<reference evidence="1" key="3">
    <citation type="submission" date="2025-09" db="UniProtKB">
        <authorList>
            <consortium name="Ensembl"/>
        </authorList>
    </citation>
    <scope>IDENTIFICATION</scope>
</reference>
<dbReference type="Proteomes" id="UP000694399">
    <property type="component" value="Chromosome B3"/>
</dbReference>
<proteinExistence type="predicted"/>
<dbReference type="PANTHER" id="PTHR31368:SF6">
    <property type="entry name" value="KH HOMOLOGY DOMAIN-CONTAINING PROTEIN 1"/>
    <property type="match status" value="1"/>
</dbReference>
<evidence type="ECO:0000313" key="1">
    <source>
        <dbReference type="Ensembl" id="ENSPLOP00000021221.1"/>
    </source>
</evidence>